<accession>A0AAN9ID87</accession>
<dbReference type="AlphaFoldDB" id="A0AAN9ID87"/>
<sequence>MRLHFSGLNSKRGQLTWAKTINKPLLYIVKGMEYPLRRYVHFITFILRFKQYFQHMNHANMGCQLKPSKMNLILVKSED</sequence>
<reference evidence="1 2" key="1">
    <citation type="submission" date="2024-01" db="EMBL/GenBank/DDBJ databases">
        <title>The genomes of 5 underutilized Papilionoideae crops provide insights into root nodulation and disease resistanc.</title>
        <authorList>
            <person name="Yuan L."/>
        </authorList>
    </citation>
    <scope>NUCLEOTIDE SEQUENCE [LARGE SCALE GENOMIC DNA]</scope>
    <source>
        <strain evidence="1">ZHUSHIDOU_FW_LH</strain>
        <tissue evidence="1">Leaf</tissue>
    </source>
</reference>
<comment type="caution">
    <text evidence="1">The sequence shown here is derived from an EMBL/GenBank/DDBJ whole genome shotgun (WGS) entry which is preliminary data.</text>
</comment>
<evidence type="ECO:0000313" key="1">
    <source>
        <dbReference type="EMBL" id="KAK7275017.1"/>
    </source>
</evidence>
<organism evidence="1 2">
    <name type="scientific">Crotalaria pallida</name>
    <name type="common">Smooth rattlebox</name>
    <name type="synonym">Crotalaria striata</name>
    <dbReference type="NCBI Taxonomy" id="3830"/>
    <lineage>
        <taxon>Eukaryota</taxon>
        <taxon>Viridiplantae</taxon>
        <taxon>Streptophyta</taxon>
        <taxon>Embryophyta</taxon>
        <taxon>Tracheophyta</taxon>
        <taxon>Spermatophyta</taxon>
        <taxon>Magnoliopsida</taxon>
        <taxon>eudicotyledons</taxon>
        <taxon>Gunneridae</taxon>
        <taxon>Pentapetalae</taxon>
        <taxon>rosids</taxon>
        <taxon>fabids</taxon>
        <taxon>Fabales</taxon>
        <taxon>Fabaceae</taxon>
        <taxon>Papilionoideae</taxon>
        <taxon>50 kb inversion clade</taxon>
        <taxon>genistoids sensu lato</taxon>
        <taxon>core genistoids</taxon>
        <taxon>Crotalarieae</taxon>
        <taxon>Crotalaria</taxon>
    </lineage>
</organism>
<dbReference type="EMBL" id="JAYWIO010000003">
    <property type="protein sequence ID" value="KAK7275017.1"/>
    <property type="molecule type" value="Genomic_DNA"/>
</dbReference>
<protein>
    <submittedName>
        <fullName evidence="1">Uncharacterized protein</fullName>
    </submittedName>
</protein>
<keyword evidence="2" id="KW-1185">Reference proteome</keyword>
<evidence type="ECO:0000313" key="2">
    <source>
        <dbReference type="Proteomes" id="UP001372338"/>
    </source>
</evidence>
<dbReference type="Proteomes" id="UP001372338">
    <property type="component" value="Unassembled WGS sequence"/>
</dbReference>
<proteinExistence type="predicted"/>
<name>A0AAN9ID87_CROPI</name>
<gene>
    <name evidence="1" type="ORF">RIF29_16123</name>
</gene>